<dbReference type="Proteomes" id="UP000565723">
    <property type="component" value="Unassembled WGS sequence"/>
</dbReference>
<reference evidence="2 3" key="1">
    <citation type="journal article" date="2020" name="Proc. Natl. Acad. Sci. U.S.A.">
        <title>Ecological drivers of bacterial community assembly in synthetic phycospheres.</title>
        <authorList>
            <person name="Fu H."/>
            <person name="Uchimiya M."/>
            <person name="Gore J."/>
            <person name="Moran M.A."/>
        </authorList>
    </citation>
    <scope>NUCLEOTIDE SEQUENCE [LARGE SCALE GENOMIC DNA]</scope>
    <source>
        <strain evidence="2">HF-Din03</strain>
    </source>
</reference>
<dbReference type="OMA" id="HMLPITH"/>
<dbReference type="InterPro" id="IPR029058">
    <property type="entry name" value="AB_hydrolase_fold"/>
</dbReference>
<proteinExistence type="predicted"/>
<dbReference type="EMBL" id="JABXIY010000045">
    <property type="protein sequence ID" value="NVK98343.1"/>
    <property type="molecule type" value="Genomic_DNA"/>
</dbReference>
<gene>
    <name evidence="2" type="ORF">HW564_15575</name>
</gene>
<dbReference type="GO" id="GO:0016787">
    <property type="term" value="F:hydrolase activity"/>
    <property type="evidence" value="ECO:0007669"/>
    <property type="project" value="UniProtKB-KW"/>
</dbReference>
<protein>
    <submittedName>
        <fullName evidence="2">Alpha/beta hydrolase</fullName>
    </submittedName>
</protein>
<evidence type="ECO:0000313" key="2">
    <source>
        <dbReference type="EMBL" id="NVK98343.1"/>
    </source>
</evidence>
<dbReference type="PANTHER" id="PTHR43798">
    <property type="entry name" value="MONOACYLGLYCEROL LIPASE"/>
    <property type="match status" value="1"/>
</dbReference>
<dbReference type="AlphaFoldDB" id="A0A850LKB8"/>
<dbReference type="PRINTS" id="PR00111">
    <property type="entry name" value="ABHYDROLASE"/>
</dbReference>
<comment type="caution">
    <text evidence="2">The sequence shown here is derived from an EMBL/GenBank/DDBJ whole genome shotgun (WGS) entry which is preliminary data.</text>
</comment>
<name>A0A850LKB8_9RHOB</name>
<dbReference type="InterPro" id="IPR000073">
    <property type="entry name" value="AB_hydrolase_1"/>
</dbReference>
<accession>A0A850LKB8</accession>
<evidence type="ECO:0000259" key="1">
    <source>
        <dbReference type="Pfam" id="PF00561"/>
    </source>
</evidence>
<dbReference type="InterPro" id="IPR000639">
    <property type="entry name" value="Epox_hydrolase-like"/>
</dbReference>
<dbReference type="GO" id="GO:0016020">
    <property type="term" value="C:membrane"/>
    <property type="evidence" value="ECO:0007669"/>
    <property type="project" value="TreeGrafter"/>
</dbReference>
<sequence length="272" mass="29424">MRAAQALPQTAHVSHFGHGPRLVLALHCTIAHSGAWKGLTRILGEEAQFTAPDMLSHGRSPDWDGQGCFQDRILGIARTCLTEAPMDVIGHSFGATVALRLAVEHPERVRSLTLIEPVFFAVARQDAPELIDSHASDAQPYLDALAAGDHALAARLFNRMWSTADSPRWPDLPEATRAAMIRGIHVVPTMDAALFDDTAGLLAPGRLDRAAMPVLLLRGALTHPVMQAISMGLQRRLPDAVEMVIEGAGHMLPITHPDETAAHIRALWSRTG</sequence>
<dbReference type="PRINTS" id="PR00412">
    <property type="entry name" value="EPOXHYDRLASE"/>
</dbReference>
<dbReference type="SUPFAM" id="SSF53474">
    <property type="entry name" value="alpha/beta-Hydrolases"/>
    <property type="match status" value="1"/>
</dbReference>
<dbReference type="PANTHER" id="PTHR43798:SF33">
    <property type="entry name" value="HYDROLASE, PUTATIVE (AFU_ORTHOLOGUE AFUA_2G14860)-RELATED"/>
    <property type="match status" value="1"/>
</dbReference>
<evidence type="ECO:0000313" key="3">
    <source>
        <dbReference type="Proteomes" id="UP000565723"/>
    </source>
</evidence>
<organism evidence="2 3">
    <name type="scientific">Ruegeria pomeroyi</name>
    <dbReference type="NCBI Taxonomy" id="89184"/>
    <lineage>
        <taxon>Bacteria</taxon>
        <taxon>Pseudomonadati</taxon>
        <taxon>Pseudomonadota</taxon>
        <taxon>Alphaproteobacteria</taxon>
        <taxon>Rhodobacterales</taxon>
        <taxon>Roseobacteraceae</taxon>
        <taxon>Ruegeria</taxon>
    </lineage>
</organism>
<dbReference type="InterPro" id="IPR050266">
    <property type="entry name" value="AB_hydrolase_sf"/>
</dbReference>
<dbReference type="Gene3D" id="3.40.50.1820">
    <property type="entry name" value="alpha/beta hydrolase"/>
    <property type="match status" value="1"/>
</dbReference>
<dbReference type="RefSeq" id="WP_011048847.1">
    <property type="nucleotide sequence ID" value="NZ_CP076685.1"/>
</dbReference>
<dbReference type="SMR" id="A0A850LKB8"/>
<feature type="domain" description="AB hydrolase-1" evidence="1">
    <location>
        <begin position="22"/>
        <end position="257"/>
    </location>
</feature>
<keyword evidence="2" id="KW-0378">Hydrolase</keyword>
<dbReference type="Pfam" id="PF00561">
    <property type="entry name" value="Abhydrolase_1"/>
    <property type="match status" value="1"/>
</dbReference>